<evidence type="ECO:0000256" key="1">
    <source>
        <dbReference type="ARBA" id="ARBA00022801"/>
    </source>
</evidence>
<dbReference type="InterPro" id="IPR012341">
    <property type="entry name" value="6hp_glycosidase-like_sf"/>
</dbReference>
<evidence type="ECO:0000313" key="5">
    <source>
        <dbReference type="Proteomes" id="UP000192678"/>
    </source>
</evidence>
<feature type="chain" id="PRO_5012303430" evidence="3">
    <location>
        <begin position="27"/>
        <end position="400"/>
    </location>
</feature>
<dbReference type="Proteomes" id="UP000192678">
    <property type="component" value="Unassembled WGS sequence"/>
</dbReference>
<dbReference type="InterPro" id="IPR052369">
    <property type="entry name" value="UG_Glycosaminoglycan_Hydrolase"/>
</dbReference>
<gene>
    <name evidence="4" type="ORF">SAMN04488101_11650</name>
</gene>
<dbReference type="SUPFAM" id="SSF48208">
    <property type="entry name" value="Six-hairpin glycosidases"/>
    <property type="match status" value="1"/>
</dbReference>
<dbReference type="AlphaFoldDB" id="A0A1W2EU84"/>
<dbReference type="OrthoDB" id="428577at2"/>
<name>A0A1W2EU84_9SPHI</name>
<evidence type="ECO:0000256" key="3">
    <source>
        <dbReference type="SAM" id="SignalP"/>
    </source>
</evidence>
<comment type="similarity">
    <text evidence="2">Belongs to the glycosyl hydrolase 88 family.</text>
</comment>
<dbReference type="RefSeq" id="WP_084291551.1">
    <property type="nucleotide sequence ID" value="NZ_FWYB01000016.1"/>
</dbReference>
<feature type="signal peptide" evidence="3">
    <location>
        <begin position="1"/>
        <end position="26"/>
    </location>
</feature>
<evidence type="ECO:0000313" key="4">
    <source>
        <dbReference type="EMBL" id="SMD13274.1"/>
    </source>
</evidence>
<dbReference type="PANTHER" id="PTHR36845">
    <property type="entry name" value="HYDROLASE, PUTATIVE (AFU_ORTHOLOGUE AFUA_7G05090)-RELATED"/>
    <property type="match status" value="1"/>
</dbReference>
<dbReference type="GO" id="GO:0052757">
    <property type="term" value="F:chondroitin hydrolase activity"/>
    <property type="evidence" value="ECO:0007669"/>
    <property type="project" value="TreeGrafter"/>
</dbReference>
<sequence>MNLKKLNRIAGYVCMLLFCLSVGVKAQVTKPDINKVLHVAEEQYKSYLKLYPNAALYPRSVNKDGSIRLVKSKDWTSGFFGGNLWYMFYLTRKGKWKNEAIRHTETLENEKYNKTTHDLGFVLYNTFYKAYHTTHKNSYKEVLLEASRSLSSRYNPKVGAIRSWDFKPFKYPVIVDNLMNLEMLLWASKVSGDSSFYHIAVSHADVDLKYRFRPDHSTYHVLDFNPASGELIKKQTFQGYADSSCWARGQAWAIYAYTFLYRETRDSKYLVQAEKAADYFLSQTDLSHDPIPFWDFNDLEIPNVSKDASAAAVVASGLLELSTYVVAQKRYYEKAQAILSALCTDEYLARAGTNQYFLLKHSTGHRPHHDEIDVPLIYADYYFLEALYRYQHYKNLKDVL</sequence>
<reference evidence="4 5" key="1">
    <citation type="submission" date="2017-04" db="EMBL/GenBank/DDBJ databases">
        <authorList>
            <person name="Afonso C.L."/>
            <person name="Miller P.J."/>
            <person name="Scott M.A."/>
            <person name="Spackman E."/>
            <person name="Goraichik I."/>
            <person name="Dimitrov K.M."/>
            <person name="Suarez D.L."/>
            <person name="Swayne D.E."/>
        </authorList>
    </citation>
    <scope>NUCLEOTIDE SEQUENCE [LARGE SCALE GENOMIC DNA]</scope>
    <source>
        <strain evidence="4 5">DSM 19625</strain>
    </source>
</reference>
<dbReference type="EMBL" id="FWYB01000016">
    <property type="protein sequence ID" value="SMD13274.1"/>
    <property type="molecule type" value="Genomic_DNA"/>
</dbReference>
<dbReference type="GO" id="GO:0000272">
    <property type="term" value="P:polysaccharide catabolic process"/>
    <property type="evidence" value="ECO:0007669"/>
    <property type="project" value="TreeGrafter"/>
</dbReference>
<dbReference type="Gene3D" id="1.50.10.10">
    <property type="match status" value="1"/>
</dbReference>
<accession>A0A1W2EU84</accession>
<dbReference type="PANTHER" id="PTHR36845:SF1">
    <property type="entry name" value="HYDROLASE, PUTATIVE (AFU_ORTHOLOGUE AFUA_7G05090)-RELATED"/>
    <property type="match status" value="1"/>
</dbReference>
<protein>
    <submittedName>
        <fullName evidence="4">Glycosyl Hydrolase Family 88</fullName>
    </submittedName>
</protein>
<dbReference type="InterPro" id="IPR008928">
    <property type="entry name" value="6-hairpin_glycosidase_sf"/>
</dbReference>
<keyword evidence="3" id="KW-0732">Signal</keyword>
<evidence type="ECO:0000256" key="2">
    <source>
        <dbReference type="ARBA" id="ARBA00038358"/>
    </source>
</evidence>
<proteinExistence type="inferred from homology"/>
<keyword evidence="1 4" id="KW-0378">Hydrolase</keyword>
<keyword evidence="5" id="KW-1185">Reference proteome</keyword>
<organism evidence="4 5">
    <name type="scientific">Pedobacter nyackensis</name>
    <dbReference type="NCBI Taxonomy" id="475255"/>
    <lineage>
        <taxon>Bacteria</taxon>
        <taxon>Pseudomonadati</taxon>
        <taxon>Bacteroidota</taxon>
        <taxon>Sphingobacteriia</taxon>
        <taxon>Sphingobacteriales</taxon>
        <taxon>Sphingobacteriaceae</taxon>
        <taxon>Pedobacter</taxon>
    </lineage>
</organism>
<dbReference type="STRING" id="475255.SAMN04488101_11650"/>